<name>A0A5C6URF6_9FLAO</name>
<evidence type="ECO:0000256" key="6">
    <source>
        <dbReference type="RuleBase" id="RU366026"/>
    </source>
</evidence>
<dbReference type="Pfam" id="PF01923">
    <property type="entry name" value="Cob_adeno_trans"/>
    <property type="match status" value="1"/>
</dbReference>
<comment type="catalytic activity">
    <reaction evidence="6">
        <text>2 cob(II)yrinate a,c diamide + reduced [electron-transfer flavoprotein] + 2 ATP = 2 adenosylcob(III)yrinate a,c-diamide + 2 triphosphate + oxidized [electron-transfer flavoprotein] + 3 H(+)</text>
        <dbReference type="Rhea" id="RHEA:11528"/>
        <dbReference type="Rhea" id="RHEA-COMP:10685"/>
        <dbReference type="Rhea" id="RHEA-COMP:10686"/>
        <dbReference type="ChEBI" id="CHEBI:15378"/>
        <dbReference type="ChEBI" id="CHEBI:18036"/>
        <dbReference type="ChEBI" id="CHEBI:30616"/>
        <dbReference type="ChEBI" id="CHEBI:57692"/>
        <dbReference type="ChEBI" id="CHEBI:58307"/>
        <dbReference type="ChEBI" id="CHEBI:58503"/>
        <dbReference type="ChEBI" id="CHEBI:58537"/>
        <dbReference type="EC" id="2.5.1.17"/>
    </reaction>
</comment>
<dbReference type="UniPathway" id="UPA00148">
    <property type="reaction ID" value="UER00233"/>
</dbReference>
<organism evidence="8 9">
    <name type="scientific">Luteibaculum oceani</name>
    <dbReference type="NCBI Taxonomy" id="1294296"/>
    <lineage>
        <taxon>Bacteria</taxon>
        <taxon>Pseudomonadati</taxon>
        <taxon>Bacteroidota</taxon>
        <taxon>Flavobacteriia</taxon>
        <taxon>Flavobacteriales</taxon>
        <taxon>Luteibaculaceae</taxon>
        <taxon>Luteibaculum</taxon>
    </lineage>
</organism>
<dbReference type="PANTHER" id="PTHR12213">
    <property type="entry name" value="CORRINOID ADENOSYLTRANSFERASE"/>
    <property type="match status" value="1"/>
</dbReference>
<dbReference type="GO" id="GO:0005524">
    <property type="term" value="F:ATP binding"/>
    <property type="evidence" value="ECO:0007669"/>
    <property type="project" value="UniProtKB-UniRule"/>
</dbReference>
<dbReference type="NCBIfam" id="TIGR00636">
    <property type="entry name" value="PduO_Nterm"/>
    <property type="match status" value="1"/>
</dbReference>
<evidence type="ECO:0000256" key="3">
    <source>
        <dbReference type="ARBA" id="ARBA00022679"/>
    </source>
</evidence>
<dbReference type="FunFam" id="1.20.1200.10:FF:000001">
    <property type="entry name" value="Cob(I)yrinic acid a,c-diamide adenosyltransferase"/>
    <property type="match status" value="1"/>
</dbReference>
<evidence type="ECO:0000256" key="5">
    <source>
        <dbReference type="ARBA" id="ARBA00022840"/>
    </source>
</evidence>
<dbReference type="Proteomes" id="UP000321168">
    <property type="component" value="Unassembled WGS sequence"/>
</dbReference>
<protein>
    <recommendedName>
        <fullName evidence="6">Corrinoid adenosyltransferase</fullName>
        <ecNumber evidence="6">2.5.1.17</ecNumber>
    </recommendedName>
    <alternativeName>
        <fullName evidence="6">Cob(II)alamin adenosyltransferase</fullName>
    </alternativeName>
    <alternativeName>
        <fullName evidence="6">Cob(II)yrinic acid a,c-diamide adenosyltransferase</fullName>
    </alternativeName>
    <alternativeName>
        <fullName evidence="6">Cobinamide/cobalamin adenosyltransferase</fullName>
    </alternativeName>
</protein>
<comment type="caution">
    <text evidence="8">The sequence shown here is derived from an EMBL/GenBank/DDBJ whole genome shotgun (WGS) entry which is preliminary data.</text>
</comment>
<evidence type="ECO:0000256" key="4">
    <source>
        <dbReference type="ARBA" id="ARBA00022741"/>
    </source>
</evidence>
<dbReference type="GO" id="GO:0008817">
    <property type="term" value="F:corrinoid adenosyltransferase activity"/>
    <property type="evidence" value="ECO:0007669"/>
    <property type="project" value="UniProtKB-UniRule"/>
</dbReference>
<comment type="subunit">
    <text evidence="2">Homotrimer.</text>
</comment>
<evidence type="ECO:0000256" key="2">
    <source>
        <dbReference type="ARBA" id="ARBA00011233"/>
    </source>
</evidence>
<feature type="domain" description="Cobalamin adenosyltransferase-like" evidence="7">
    <location>
        <begin position="3"/>
        <end position="166"/>
    </location>
</feature>
<accession>A0A5C6URF6</accession>
<keyword evidence="4 6" id="KW-0547">Nucleotide-binding</keyword>
<sequence>MKVYTKKGDTGETALLGGRRVSKSHLRIEAYGTLDELNAFVGLLRDHIELPNTVKELLDIQDRIFTIGSHLAMEKEDSKMKLPDISETDITNLENWIDKMEEELEPMRNFVLPGGHPTLSYCHVCRTICRRVERAAVTLAHEESINKLILSYINRLSDYFFMLGRFMAKKLNVEETPWQPK</sequence>
<comment type="pathway">
    <text evidence="6">Cofactor biosynthesis; adenosylcobalamin biosynthesis; adenosylcobalamin from cob(II)yrinate a,c-diamide: step 2/7.</text>
</comment>
<dbReference type="OrthoDB" id="9778896at2"/>
<keyword evidence="5 6" id="KW-0067">ATP-binding</keyword>
<dbReference type="GO" id="GO:0009236">
    <property type="term" value="P:cobalamin biosynthetic process"/>
    <property type="evidence" value="ECO:0007669"/>
    <property type="project" value="UniProtKB-UniRule"/>
</dbReference>
<comment type="catalytic activity">
    <reaction evidence="6">
        <text>2 cob(II)alamin + reduced [electron-transfer flavoprotein] + 2 ATP = 2 adenosylcob(III)alamin + 2 triphosphate + oxidized [electron-transfer flavoprotein] + 3 H(+)</text>
        <dbReference type="Rhea" id="RHEA:28671"/>
        <dbReference type="Rhea" id="RHEA-COMP:10685"/>
        <dbReference type="Rhea" id="RHEA-COMP:10686"/>
        <dbReference type="ChEBI" id="CHEBI:15378"/>
        <dbReference type="ChEBI" id="CHEBI:16304"/>
        <dbReference type="ChEBI" id="CHEBI:18036"/>
        <dbReference type="ChEBI" id="CHEBI:18408"/>
        <dbReference type="ChEBI" id="CHEBI:30616"/>
        <dbReference type="ChEBI" id="CHEBI:57692"/>
        <dbReference type="ChEBI" id="CHEBI:58307"/>
        <dbReference type="EC" id="2.5.1.17"/>
    </reaction>
</comment>
<evidence type="ECO:0000313" key="8">
    <source>
        <dbReference type="EMBL" id="TXC75589.1"/>
    </source>
</evidence>
<evidence type="ECO:0000313" key="9">
    <source>
        <dbReference type="Proteomes" id="UP000321168"/>
    </source>
</evidence>
<proteinExistence type="inferred from homology"/>
<dbReference type="RefSeq" id="WP_147015426.1">
    <property type="nucleotide sequence ID" value="NZ_VORB01000013.1"/>
</dbReference>
<dbReference type="InterPro" id="IPR016030">
    <property type="entry name" value="CblAdoTrfase-like"/>
</dbReference>
<gene>
    <name evidence="8" type="ORF">FRX97_11780</name>
</gene>
<evidence type="ECO:0000259" key="7">
    <source>
        <dbReference type="Pfam" id="PF01923"/>
    </source>
</evidence>
<dbReference type="SUPFAM" id="SSF89028">
    <property type="entry name" value="Cobalamin adenosyltransferase-like"/>
    <property type="match status" value="1"/>
</dbReference>
<keyword evidence="6" id="KW-0169">Cobalamin biosynthesis</keyword>
<dbReference type="AlphaFoldDB" id="A0A5C6URF6"/>
<keyword evidence="9" id="KW-1185">Reference proteome</keyword>
<comment type="similarity">
    <text evidence="1 6">Belongs to the Cob(I)alamin adenosyltransferase family.</text>
</comment>
<keyword evidence="3 6" id="KW-0808">Transferase</keyword>
<dbReference type="EC" id="2.5.1.17" evidence="6"/>
<evidence type="ECO:0000256" key="1">
    <source>
        <dbReference type="ARBA" id="ARBA00007487"/>
    </source>
</evidence>
<dbReference type="Gene3D" id="1.20.1200.10">
    <property type="entry name" value="Cobalamin adenosyltransferase-like"/>
    <property type="match status" value="1"/>
</dbReference>
<reference evidence="8 9" key="1">
    <citation type="submission" date="2019-08" db="EMBL/GenBank/DDBJ databases">
        <title>Genome of Luteibaculum oceani JCM 18817.</title>
        <authorList>
            <person name="Bowman J.P."/>
        </authorList>
    </citation>
    <scope>NUCLEOTIDE SEQUENCE [LARGE SCALE GENOMIC DNA]</scope>
    <source>
        <strain evidence="8 9">JCM 18817</strain>
    </source>
</reference>
<dbReference type="InterPro" id="IPR029499">
    <property type="entry name" value="PduO-typ"/>
</dbReference>
<dbReference type="EMBL" id="VORB01000013">
    <property type="protein sequence ID" value="TXC75589.1"/>
    <property type="molecule type" value="Genomic_DNA"/>
</dbReference>
<dbReference type="InterPro" id="IPR036451">
    <property type="entry name" value="CblAdoTrfase-like_sf"/>
</dbReference>
<dbReference type="PANTHER" id="PTHR12213:SF0">
    <property type="entry name" value="CORRINOID ADENOSYLTRANSFERASE MMAB"/>
    <property type="match status" value="1"/>
</dbReference>